<evidence type="ECO:0000313" key="4">
    <source>
        <dbReference type="Proteomes" id="UP000182413"/>
    </source>
</evidence>
<dbReference type="EMBL" id="FNAE01000001">
    <property type="protein sequence ID" value="SDD39104.1"/>
    <property type="molecule type" value="Genomic_DNA"/>
</dbReference>
<organism evidence="3 4">
    <name type="scientific">Ectopseudomonas alcaliphila</name>
    <dbReference type="NCBI Taxonomy" id="101564"/>
    <lineage>
        <taxon>Bacteria</taxon>
        <taxon>Pseudomonadati</taxon>
        <taxon>Pseudomonadota</taxon>
        <taxon>Gammaproteobacteria</taxon>
        <taxon>Pseudomonadales</taxon>
        <taxon>Pseudomonadaceae</taxon>
        <taxon>Ectopseudomonas</taxon>
    </lineage>
</organism>
<dbReference type="PROSITE" id="PS50801">
    <property type="entry name" value="STAS"/>
    <property type="match status" value="1"/>
</dbReference>
<evidence type="ECO:0000313" key="3">
    <source>
        <dbReference type="EMBL" id="SDD39104.1"/>
    </source>
</evidence>
<dbReference type="PANTHER" id="PTHR35849">
    <property type="entry name" value="BLR2341 PROTEIN"/>
    <property type="match status" value="1"/>
</dbReference>
<feature type="domain" description="STAS" evidence="1">
    <location>
        <begin position="15"/>
        <end position="108"/>
    </location>
</feature>
<dbReference type="InterPro" id="IPR002645">
    <property type="entry name" value="STAS_dom"/>
</dbReference>
<sequence length="108" mass="11602">MFELIHDPQQQPERLTLVGSLTIYEVRQAHEALLAALAGSAAGGSWQLDLGQLEELDSAGAQLLLALQRQLTQQQASLEVVSAADGPRELLEVLHLQSLLPITPTAQA</sequence>
<dbReference type="SUPFAM" id="SSF52091">
    <property type="entry name" value="SpoIIaa-like"/>
    <property type="match status" value="1"/>
</dbReference>
<dbReference type="AlphaFoldDB" id="A0A1G6UD02"/>
<evidence type="ECO:0000313" key="5">
    <source>
        <dbReference type="Proteomes" id="UP001278050"/>
    </source>
</evidence>
<evidence type="ECO:0000259" key="1">
    <source>
        <dbReference type="PROSITE" id="PS50801"/>
    </source>
</evidence>
<dbReference type="Proteomes" id="UP000182413">
    <property type="component" value="Unassembled WGS sequence"/>
</dbReference>
<dbReference type="InterPro" id="IPR058548">
    <property type="entry name" value="MlaB-like_STAS"/>
</dbReference>
<dbReference type="EMBL" id="JAWXXP010000001">
    <property type="protein sequence ID" value="MDX5991514.1"/>
    <property type="molecule type" value="Genomic_DNA"/>
</dbReference>
<dbReference type="InterPro" id="IPR036513">
    <property type="entry name" value="STAS_dom_sf"/>
</dbReference>
<proteinExistence type="predicted"/>
<dbReference type="Proteomes" id="UP001278050">
    <property type="component" value="Unassembled WGS sequence"/>
</dbReference>
<dbReference type="Gene3D" id="3.30.750.24">
    <property type="entry name" value="STAS domain"/>
    <property type="match status" value="1"/>
</dbReference>
<dbReference type="OrthoDB" id="6899289at2"/>
<gene>
    <name evidence="3" type="ORF">SAMN05216575_101467</name>
    <name evidence="2" type="ORF">SIM71_05565</name>
</gene>
<name>A0A1G6UD02_9GAMM</name>
<keyword evidence="5" id="KW-1185">Reference proteome</keyword>
<accession>A0A1G6UD02</accession>
<evidence type="ECO:0000313" key="2">
    <source>
        <dbReference type="EMBL" id="MDX5991514.1"/>
    </source>
</evidence>
<dbReference type="InterPro" id="IPR052746">
    <property type="entry name" value="MlaB_ABC_Transporter"/>
</dbReference>
<protein>
    <submittedName>
        <fullName evidence="3">Anti-anti-sigma factor</fullName>
    </submittedName>
    <submittedName>
        <fullName evidence="2">STAS domain-containing protein</fullName>
    </submittedName>
</protein>
<dbReference type="RefSeq" id="WP_074675277.1">
    <property type="nucleotide sequence ID" value="NZ_CBCSET010000001.1"/>
</dbReference>
<dbReference type="Pfam" id="PF13466">
    <property type="entry name" value="STAS_2"/>
    <property type="match status" value="1"/>
</dbReference>
<dbReference type="PANTHER" id="PTHR35849:SF2">
    <property type="entry name" value="BLR2341 PROTEIN"/>
    <property type="match status" value="1"/>
</dbReference>
<reference evidence="2 5" key="2">
    <citation type="submission" date="2023-11" db="EMBL/GenBank/DDBJ databases">
        <title>MicrobeMod: A computational toolkit for identifying prokaryotic methylation and restriction-modification with nanopore sequencing.</title>
        <authorList>
            <person name="Crits-Christoph A."/>
            <person name="Kang S.C."/>
            <person name="Lee H."/>
            <person name="Ostrov N."/>
        </authorList>
    </citation>
    <scope>NUCLEOTIDE SEQUENCE [LARGE SCALE GENOMIC DNA]</scope>
    <source>
        <strain evidence="2 5">ATCC BAA-571</strain>
    </source>
</reference>
<reference evidence="3 4" key="1">
    <citation type="submission" date="2016-10" db="EMBL/GenBank/DDBJ databases">
        <authorList>
            <person name="de Groot N.N."/>
        </authorList>
    </citation>
    <scope>NUCLEOTIDE SEQUENCE [LARGE SCALE GENOMIC DNA]</scope>
    <source>
        <strain evidence="3 4">JCM 10630</strain>
    </source>
</reference>